<accession>A0A1Z4N467</accession>
<evidence type="ECO:0000313" key="1">
    <source>
        <dbReference type="EMBL" id="BAZ00475.1"/>
    </source>
</evidence>
<dbReference type="Proteomes" id="UP000218785">
    <property type="component" value="Chromosome"/>
</dbReference>
<keyword evidence="2" id="KW-1185">Reference proteome</keyword>
<dbReference type="AlphaFoldDB" id="A0A1Z4N467"/>
<sequence length="90" mass="10709">MKKYEWNTEKNALLLRERKISFERIVLAIEQGYVLDVVPHPNPDKYPHQKMFILEIEGYAYIVPFVEDDKKVFLKTAYKSRLATRTYLGT</sequence>
<gene>
    <name evidence="1" type="ORF">NIES37_44670</name>
</gene>
<protein>
    <recommendedName>
        <fullName evidence="3">Toxin</fullName>
    </recommendedName>
</protein>
<evidence type="ECO:0000313" key="2">
    <source>
        <dbReference type="Proteomes" id="UP000218785"/>
    </source>
</evidence>
<name>A0A1Z4N467_9CYAN</name>
<dbReference type="RefSeq" id="WP_096579381.1">
    <property type="nucleotide sequence ID" value="NZ_CAWNJS010000001.1"/>
</dbReference>
<reference evidence="1 2" key="1">
    <citation type="submission" date="2017-06" db="EMBL/GenBank/DDBJ databases">
        <title>Genome sequencing of cyanobaciteial culture collection at National Institute for Environmental Studies (NIES).</title>
        <authorList>
            <person name="Hirose Y."/>
            <person name="Shimura Y."/>
            <person name="Fujisawa T."/>
            <person name="Nakamura Y."/>
            <person name="Kawachi M."/>
        </authorList>
    </citation>
    <scope>NUCLEOTIDE SEQUENCE [LARGE SCALE GENOMIC DNA]</scope>
    <source>
        <strain evidence="1 2">NIES-37</strain>
    </source>
</reference>
<dbReference type="EMBL" id="AP018248">
    <property type="protein sequence ID" value="BAZ00475.1"/>
    <property type="molecule type" value="Genomic_DNA"/>
</dbReference>
<proteinExistence type="predicted"/>
<dbReference type="KEGG" id="ttq:NIES37_44670"/>
<evidence type="ECO:0008006" key="3">
    <source>
        <dbReference type="Google" id="ProtNLM"/>
    </source>
</evidence>
<organism evidence="1 2">
    <name type="scientific">Tolypothrix tenuis PCC 7101</name>
    <dbReference type="NCBI Taxonomy" id="231146"/>
    <lineage>
        <taxon>Bacteria</taxon>
        <taxon>Bacillati</taxon>
        <taxon>Cyanobacteriota</taxon>
        <taxon>Cyanophyceae</taxon>
        <taxon>Nostocales</taxon>
        <taxon>Tolypothrichaceae</taxon>
        <taxon>Tolypothrix</taxon>
    </lineage>
</organism>